<evidence type="ECO:0000313" key="8">
    <source>
        <dbReference type="Proteomes" id="UP000275027"/>
    </source>
</evidence>
<gene>
    <name evidence="5" type="ORF">B0G92_2490</name>
    <name evidence="6" type="ORF">CLV50_1560</name>
</gene>
<accession>A0A497URI7</accession>
<keyword evidence="7" id="KW-1185">Reference proteome</keyword>
<dbReference type="EMBL" id="PJND01000008">
    <property type="protein sequence ID" value="PKW21206.1"/>
    <property type="molecule type" value="Genomic_DNA"/>
</dbReference>
<dbReference type="RefSeq" id="WP_101472409.1">
    <property type="nucleotide sequence ID" value="NZ_PJND01000008.1"/>
</dbReference>
<evidence type="ECO:0000313" key="6">
    <source>
        <dbReference type="EMBL" id="RLJ30156.1"/>
    </source>
</evidence>
<comment type="caution">
    <text evidence="6">The sequence shown here is derived from an EMBL/GenBank/DDBJ whole genome shotgun (WGS) entry which is preliminary data.</text>
</comment>
<keyword evidence="2" id="KW-0378">Hydrolase</keyword>
<reference evidence="6 8" key="2">
    <citation type="submission" date="2018-10" db="EMBL/GenBank/DDBJ databases">
        <title>Genomic Encyclopedia of Archaeal and Bacterial Type Strains, Phase II (KMG-II): from individual species to whole genera.</title>
        <authorList>
            <person name="Goeker M."/>
        </authorList>
    </citation>
    <scope>NUCLEOTIDE SEQUENCE [LARGE SCALE GENOMIC DNA]</scope>
    <source>
        <strain evidence="6 8">DSM 21886</strain>
    </source>
</reference>
<sequence>MKKLAIAAVAVLNATLAVSQIDPSLAGSYSIEKNTREFLKAVHGNSGPQLYELSIEDARKVLINAQTGDYKKLPADIENKTITQDGKTVSIQIVKPKGPKEKLPVLMYFHGGGWVLGNAFTHDRLIRELAVGANIAVVFVNYTPAPEARFPVANEEAYAATKWIKENGASIGLNPTKLAVGGDSVGGNMAIAVTLMAKERKGPKIDFQLLFYPVTDADFSTASYQQFANGHFLTLNAMVWFWNIYAPEKATRNQITASPLRADIEELKGLPETLVITAENDVLRDEGEAYAKKLNAAGVKVTATRYIGTIHDFVMLNPITETPAPRAAIKQAVDALKEKLSK</sequence>
<evidence type="ECO:0000256" key="3">
    <source>
        <dbReference type="SAM" id="SignalP"/>
    </source>
</evidence>
<evidence type="ECO:0000313" key="5">
    <source>
        <dbReference type="EMBL" id="PKW21206.1"/>
    </source>
</evidence>
<evidence type="ECO:0000259" key="4">
    <source>
        <dbReference type="Pfam" id="PF07859"/>
    </source>
</evidence>
<name>A0A497URI7_9FLAO</name>
<evidence type="ECO:0000256" key="1">
    <source>
        <dbReference type="ARBA" id="ARBA00010515"/>
    </source>
</evidence>
<dbReference type="InterPro" id="IPR013094">
    <property type="entry name" value="AB_hydrolase_3"/>
</dbReference>
<feature type="domain" description="Alpha/beta hydrolase fold-3" evidence="4">
    <location>
        <begin position="106"/>
        <end position="314"/>
    </location>
</feature>
<keyword evidence="3" id="KW-0732">Signal</keyword>
<dbReference type="AlphaFoldDB" id="A0A497URI7"/>
<evidence type="ECO:0000256" key="2">
    <source>
        <dbReference type="ARBA" id="ARBA00022801"/>
    </source>
</evidence>
<dbReference type="Proteomes" id="UP000233767">
    <property type="component" value="Unassembled WGS sequence"/>
</dbReference>
<feature type="chain" id="PRO_5019753815" evidence="3">
    <location>
        <begin position="20"/>
        <end position="342"/>
    </location>
</feature>
<evidence type="ECO:0000313" key="7">
    <source>
        <dbReference type="Proteomes" id="UP000233767"/>
    </source>
</evidence>
<dbReference type="GO" id="GO:0016787">
    <property type="term" value="F:hydrolase activity"/>
    <property type="evidence" value="ECO:0007669"/>
    <property type="project" value="UniProtKB-KW"/>
</dbReference>
<dbReference type="EMBL" id="RCCB01000011">
    <property type="protein sequence ID" value="RLJ30156.1"/>
    <property type="molecule type" value="Genomic_DNA"/>
</dbReference>
<dbReference type="SUPFAM" id="SSF53474">
    <property type="entry name" value="alpha/beta-Hydrolases"/>
    <property type="match status" value="1"/>
</dbReference>
<dbReference type="InterPro" id="IPR050300">
    <property type="entry name" value="GDXG_lipolytic_enzyme"/>
</dbReference>
<protein>
    <submittedName>
        <fullName evidence="6">Acetyl esterase</fullName>
    </submittedName>
</protein>
<dbReference type="InterPro" id="IPR029058">
    <property type="entry name" value="AB_hydrolase_fold"/>
</dbReference>
<dbReference type="Gene3D" id="3.40.50.1820">
    <property type="entry name" value="alpha/beta hydrolase"/>
    <property type="match status" value="1"/>
</dbReference>
<dbReference type="PROSITE" id="PS01173">
    <property type="entry name" value="LIPASE_GDXG_HIS"/>
    <property type="match status" value="1"/>
</dbReference>
<dbReference type="PANTHER" id="PTHR48081:SF8">
    <property type="entry name" value="ALPHA_BETA HYDROLASE FOLD-3 DOMAIN-CONTAINING PROTEIN-RELATED"/>
    <property type="match status" value="1"/>
</dbReference>
<proteinExistence type="inferred from homology"/>
<reference evidence="5 7" key="1">
    <citation type="submission" date="2017-12" db="EMBL/GenBank/DDBJ databases">
        <title>Genomic Encyclopedia of Type Strains, Phase III (KMG-III): the genomes of soil and plant-associated and newly described type strains.</title>
        <authorList>
            <person name="Whitman W."/>
        </authorList>
    </citation>
    <scope>NUCLEOTIDE SEQUENCE [LARGE SCALE GENOMIC DNA]</scope>
    <source>
        <strain evidence="5 7">IP-10</strain>
    </source>
</reference>
<dbReference type="Proteomes" id="UP000275027">
    <property type="component" value="Unassembled WGS sequence"/>
</dbReference>
<comment type="similarity">
    <text evidence="1">Belongs to the 'GDXG' lipolytic enzyme family.</text>
</comment>
<feature type="signal peptide" evidence="3">
    <location>
        <begin position="1"/>
        <end position="19"/>
    </location>
</feature>
<dbReference type="Pfam" id="PF07859">
    <property type="entry name" value="Abhydrolase_3"/>
    <property type="match status" value="1"/>
</dbReference>
<dbReference type="PANTHER" id="PTHR48081">
    <property type="entry name" value="AB HYDROLASE SUPERFAMILY PROTEIN C4A8.06C"/>
    <property type="match status" value="1"/>
</dbReference>
<dbReference type="InterPro" id="IPR002168">
    <property type="entry name" value="Lipase_GDXG_HIS_AS"/>
</dbReference>
<organism evidence="6 8">
    <name type="scientific">Flavobacterium lindanitolerans</name>
    <dbReference type="NCBI Taxonomy" id="428988"/>
    <lineage>
        <taxon>Bacteria</taxon>
        <taxon>Pseudomonadati</taxon>
        <taxon>Bacteroidota</taxon>
        <taxon>Flavobacteriia</taxon>
        <taxon>Flavobacteriales</taxon>
        <taxon>Flavobacteriaceae</taxon>
        <taxon>Flavobacterium</taxon>
    </lineage>
</organism>